<gene>
    <name evidence="7" type="ORF">METZ01_LOCUS486356</name>
</gene>
<name>A0A383CMR6_9ZZZZ</name>
<dbReference type="Gene3D" id="3.40.50.280">
    <property type="entry name" value="Cobalamin-binding domain"/>
    <property type="match status" value="1"/>
</dbReference>
<feature type="non-terminal residue" evidence="7">
    <location>
        <position position="197"/>
    </location>
</feature>
<dbReference type="InterPro" id="IPR051198">
    <property type="entry name" value="BchE-like"/>
</dbReference>
<evidence type="ECO:0000256" key="1">
    <source>
        <dbReference type="ARBA" id="ARBA00001966"/>
    </source>
</evidence>
<evidence type="ECO:0000259" key="6">
    <source>
        <dbReference type="PROSITE" id="PS51332"/>
    </source>
</evidence>
<dbReference type="CDD" id="cd02068">
    <property type="entry name" value="radical_SAM_B12_BD"/>
    <property type="match status" value="1"/>
</dbReference>
<dbReference type="PANTHER" id="PTHR43409">
    <property type="entry name" value="ANAEROBIC MAGNESIUM-PROTOPORPHYRIN IX MONOMETHYL ESTER CYCLASE-RELATED"/>
    <property type="match status" value="1"/>
</dbReference>
<keyword evidence="5" id="KW-0411">Iron-sulfur</keyword>
<dbReference type="AlphaFoldDB" id="A0A383CMR6"/>
<dbReference type="GO" id="GO:0031419">
    <property type="term" value="F:cobalamin binding"/>
    <property type="evidence" value="ECO:0007669"/>
    <property type="project" value="InterPro"/>
</dbReference>
<sequence>MKILVVVPQCREVPTSYPPYGALYIASWLIQNGYEAEIFNMDINRSTVPDLIEKIHEYKPDVVGLSGIVSTSYKYIKQIALAIKNEKLDIPVILGGQLSRAADVVLQNTVVDYVVIGEGEVIMLSLLAHLKGEYPINEVKGIAYRKEGEIVHTPPGDQIRDLDSLGQPLWELIDMDKYLLNPLDRWSDFIEHGAQFS</sequence>
<evidence type="ECO:0000313" key="7">
    <source>
        <dbReference type="EMBL" id="SVE33502.1"/>
    </source>
</evidence>
<protein>
    <recommendedName>
        <fullName evidence="6">B12-binding domain-containing protein</fullName>
    </recommendedName>
</protein>
<dbReference type="InterPro" id="IPR006158">
    <property type="entry name" value="Cobalamin-bd"/>
</dbReference>
<dbReference type="GO" id="GO:0046872">
    <property type="term" value="F:metal ion binding"/>
    <property type="evidence" value="ECO:0007669"/>
    <property type="project" value="UniProtKB-KW"/>
</dbReference>
<dbReference type="Pfam" id="PF02310">
    <property type="entry name" value="B12-binding"/>
    <property type="match status" value="1"/>
</dbReference>
<keyword evidence="2" id="KW-0949">S-adenosyl-L-methionine</keyword>
<feature type="domain" description="B12-binding" evidence="6">
    <location>
        <begin position="1"/>
        <end position="137"/>
    </location>
</feature>
<evidence type="ECO:0000256" key="5">
    <source>
        <dbReference type="ARBA" id="ARBA00023014"/>
    </source>
</evidence>
<dbReference type="EMBL" id="UINC01210162">
    <property type="protein sequence ID" value="SVE33502.1"/>
    <property type="molecule type" value="Genomic_DNA"/>
</dbReference>
<evidence type="ECO:0000256" key="3">
    <source>
        <dbReference type="ARBA" id="ARBA00022723"/>
    </source>
</evidence>
<dbReference type="InterPro" id="IPR036724">
    <property type="entry name" value="Cobalamin-bd_sf"/>
</dbReference>
<keyword evidence="3" id="KW-0479">Metal-binding</keyword>
<reference evidence="7" key="1">
    <citation type="submission" date="2018-05" db="EMBL/GenBank/DDBJ databases">
        <authorList>
            <person name="Lanie J.A."/>
            <person name="Ng W.-L."/>
            <person name="Kazmierczak K.M."/>
            <person name="Andrzejewski T.M."/>
            <person name="Davidsen T.M."/>
            <person name="Wayne K.J."/>
            <person name="Tettelin H."/>
            <person name="Glass J.I."/>
            <person name="Rusch D."/>
            <person name="Podicherti R."/>
            <person name="Tsui H.-C.T."/>
            <person name="Winkler M.E."/>
        </authorList>
    </citation>
    <scope>NUCLEOTIDE SEQUENCE</scope>
</reference>
<evidence type="ECO:0000256" key="4">
    <source>
        <dbReference type="ARBA" id="ARBA00023004"/>
    </source>
</evidence>
<dbReference type="SUPFAM" id="SSF52242">
    <property type="entry name" value="Cobalamin (vitamin B12)-binding domain"/>
    <property type="match status" value="1"/>
</dbReference>
<organism evidence="7">
    <name type="scientific">marine metagenome</name>
    <dbReference type="NCBI Taxonomy" id="408172"/>
    <lineage>
        <taxon>unclassified sequences</taxon>
        <taxon>metagenomes</taxon>
        <taxon>ecological metagenomes</taxon>
    </lineage>
</organism>
<dbReference type="PANTHER" id="PTHR43409:SF7">
    <property type="entry name" value="BLL1977 PROTEIN"/>
    <property type="match status" value="1"/>
</dbReference>
<dbReference type="GO" id="GO:0051536">
    <property type="term" value="F:iron-sulfur cluster binding"/>
    <property type="evidence" value="ECO:0007669"/>
    <property type="project" value="UniProtKB-KW"/>
</dbReference>
<comment type="cofactor">
    <cofactor evidence="1">
        <name>[4Fe-4S] cluster</name>
        <dbReference type="ChEBI" id="CHEBI:49883"/>
    </cofactor>
</comment>
<keyword evidence="4" id="KW-0408">Iron</keyword>
<evidence type="ECO:0000256" key="2">
    <source>
        <dbReference type="ARBA" id="ARBA00022691"/>
    </source>
</evidence>
<proteinExistence type="predicted"/>
<dbReference type="PROSITE" id="PS51332">
    <property type="entry name" value="B12_BINDING"/>
    <property type="match status" value="1"/>
</dbReference>
<accession>A0A383CMR6</accession>